<sequence>MKKVLVIALAVVMALAVVALVACEQPQTVTGKCHYSSKYGAYGAMVDVTVKGDVITAVKLYTDKEAAAADSTWGEAHRTTPSWKPSEGQLGYAATEAAYATWIEDTFVGKTVAEVNAYVASATADGQSVKTEGINLAGATQSAARVIVAVKDALSKLAK</sequence>
<proteinExistence type="predicted"/>
<reference evidence="2" key="1">
    <citation type="submission" date="2020-10" db="EMBL/GenBank/DDBJ databases">
        <authorList>
            <person name="Gilroy R."/>
        </authorList>
    </citation>
    <scope>NUCLEOTIDE SEQUENCE</scope>
    <source>
        <strain evidence="2">CHK121-14286</strain>
    </source>
</reference>
<evidence type="ECO:0000313" key="2">
    <source>
        <dbReference type="EMBL" id="HIR65997.1"/>
    </source>
</evidence>
<dbReference type="AlphaFoldDB" id="A0A9D1E3V4"/>
<evidence type="ECO:0008006" key="4">
    <source>
        <dbReference type="Google" id="ProtNLM"/>
    </source>
</evidence>
<name>A0A9D1E3V4_9BACT</name>
<dbReference type="EMBL" id="DVHL01000032">
    <property type="protein sequence ID" value="HIR65997.1"/>
    <property type="molecule type" value="Genomic_DNA"/>
</dbReference>
<accession>A0A9D1E3V4</accession>
<evidence type="ECO:0000256" key="1">
    <source>
        <dbReference type="SAM" id="SignalP"/>
    </source>
</evidence>
<evidence type="ECO:0000313" key="3">
    <source>
        <dbReference type="Proteomes" id="UP000824200"/>
    </source>
</evidence>
<feature type="signal peptide" evidence="1">
    <location>
        <begin position="1"/>
        <end position="24"/>
    </location>
</feature>
<protein>
    <recommendedName>
        <fullName evidence="4">FMN-binding protein</fullName>
    </recommendedName>
</protein>
<organism evidence="2 3">
    <name type="scientific">Candidatus Fimimonas gallinarum</name>
    <dbReference type="NCBI Taxonomy" id="2840821"/>
    <lineage>
        <taxon>Bacteria</taxon>
        <taxon>Pseudomonadati</taxon>
        <taxon>Myxococcota</taxon>
        <taxon>Myxococcia</taxon>
        <taxon>Myxococcales</taxon>
        <taxon>Cystobacterineae</taxon>
        <taxon>Myxococcaceae</taxon>
        <taxon>Myxococcaceae incertae sedis</taxon>
        <taxon>Candidatus Fimimonas</taxon>
    </lineage>
</organism>
<gene>
    <name evidence="2" type="ORF">IAC95_03870</name>
</gene>
<dbReference type="PROSITE" id="PS51257">
    <property type="entry name" value="PROKAR_LIPOPROTEIN"/>
    <property type="match status" value="1"/>
</dbReference>
<reference evidence="2" key="2">
    <citation type="journal article" date="2021" name="PeerJ">
        <title>Extensive microbial diversity within the chicken gut microbiome revealed by metagenomics and culture.</title>
        <authorList>
            <person name="Gilroy R."/>
            <person name="Ravi A."/>
            <person name="Getino M."/>
            <person name="Pursley I."/>
            <person name="Horton D.L."/>
            <person name="Alikhan N.F."/>
            <person name="Baker D."/>
            <person name="Gharbi K."/>
            <person name="Hall N."/>
            <person name="Watson M."/>
            <person name="Adriaenssens E.M."/>
            <person name="Foster-Nyarko E."/>
            <person name="Jarju S."/>
            <person name="Secka A."/>
            <person name="Antonio M."/>
            <person name="Oren A."/>
            <person name="Chaudhuri R.R."/>
            <person name="La Ragione R."/>
            <person name="Hildebrand F."/>
            <person name="Pallen M.J."/>
        </authorList>
    </citation>
    <scope>NUCLEOTIDE SEQUENCE</scope>
    <source>
        <strain evidence="2">CHK121-14286</strain>
    </source>
</reference>
<dbReference type="Proteomes" id="UP000824200">
    <property type="component" value="Unassembled WGS sequence"/>
</dbReference>
<feature type="chain" id="PRO_5038613134" description="FMN-binding protein" evidence="1">
    <location>
        <begin position="25"/>
        <end position="159"/>
    </location>
</feature>
<keyword evidence="1" id="KW-0732">Signal</keyword>
<comment type="caution">
    <text evidence="2">The sequence shown here is derived from an EMBL/GenBank/DDBJ whole genome shotgun (WGS) entry which is preliminary data.</text>
</comment>